<proteinExistence type="predicted"/>
<evidence type="ECO:0000313" key="3">
    <source>
        <dbReference type="Proteomes" id="UP000244855"/>
    </source>
</evidence>
<reference evidence="2 3" key="1">
    <citation type="journal article" date="2018" name="Sci. Rep.">
        <title>Comparative genomics provides insights into the lifestyle and reveals functional heterogeneity of dark septate endophytic fungi.</title>
        <authorList>
            <person name="Knapp D.G."/>
            <person name="Nemeth J.B."/>
            <person name="Barry K."/>
            <person name="Hainaut M."/>
            <person name="Henrissat B."/>
            <person name="Johnson J."/>
            <person name="Kuo A."/>
            <person name="Lim J.H.P."/>
            <person name="Lipzen A."/>
            <person name="Nolan M."/>
            <person name="Ohm R.A."/>
            <person name="Tamas L."/>
            <person name="Grigoriev I.V."/>
            <person name="Spatafora J.W."/>
            <person name="Nagy L.G."/>
            <person name="Kovacs G.M."/>
        </authorList>
    </citation>
    <scope>NUCLEOTIDE SEQUENCE [LARGE SCALE GENOMIC DNA]</scope>
    <source>
        <strain evidence="2 3">DSE2036</strain>
    </source>
</reference>
<evidence type="ECO:0000256" key="1">
    <source>
        <dbReference type="SAM" id="MobiDB-lite"/>
    </source>
</evidence>
<sequence>MPVTLVKSDPRRAKATTAPLHAPPKEGDFPSLDEAMMMLGFKPWPVSPIMQLPLEIREKIWGEVIKNEVGGEIRVRLFVNDPVARPRFLPACIKVSKQIKREMTPVFIRLVNFRMDSIGDNQFLRRFLDSTNAGRKHVRELQFDFFDCFRPGIPVNQDLKLACSCKGLKKLHVAFHWSRLKNQTVDYLVSRYLFEQLLDSKALTFFQIIPKGSLTVEEKATATELVTWVKKQFAMKGREIECKVLDS</sequence>
<accession>A0A2V1EA74</accession>
<feature type="region of interest" description="Disordered" evidence="1">
    <location>
        <begin position="1"/>
        <end position="26"/>
    </location>
</feature>
<dbReference type="STRING" id="97972.A0A2V1EA74"/>
<protein>
    <submittedName>
        <fullName evidence="2">Uncharacterized protein</fullName>
    </submittedName>
</protein>
<keyword evidence="3" id="KW-1185">Reference proteome</keyword>
<dbReference type="AlphaFoldDB" id="A0A2V1EA74"/>
<name>A0A2V1EA74_9PLEO</name>
<dbReference type="EMBL" id="KZ805304">
    <property type="protein sequence ID" value="PVI07431.1"/>
    <property type="molecule type" value="Genomic_DNA"/>
</dbReference>
<dbReference type="Proteomes" id="UP000244855">
    <property type="component" value="Unassembled WGS sequence"/>
</dbReference>
<dbReference type="OrthoDB" id="3792443at2759"/>
<evidence type="ECO:0000313" key="2">
    <source>
        <dbReference type="EMBL" id="PVI07431.1"/>
    </source>
</evidence>
<gene>
    <name evidence="2" type="ORF">DM02DRAFT_703430</name>
</gene>
<organism evidence="2 3">
    <name type="scientific">Periconia macrospinosa</name>
    <dbReference type="NCBI Taxonomy" id="97972"/>
    <lineage>
        <taxon>Eukaryota</taxon>
        <taxon>Fungi</taxon>
        <taxon>Dikarya</taxon>
        <taxon>Ascomycota</taxon>
        <taxon>Pezizomycotina</taxon>
        <taxon>Dothideomycetes</taxon>
        <taxon>Pleosporomycetidae</taxon>
        <taxon>Pleosporales</taxon>
        <taxon>Massarineae</taxon>
        <taxon>Periconiaceae</taxon>
        <taxon>Periconia</taxon>
    </lineage>
</organism>